<accession>A0AAN9JB51</accession>
<dbReference type="PANTHER" id="PTHR46132:SF1">
    <property type="entry name" value="DIGALACTOSYLDIACYLGLYCEROL SYNTHASE 2, CHLOROPLASTIC"/>
    <property type="match status" value="1"/>
</dbReference>
<keyword evidence="7" id="KW-0472">Membrane</keyword>
<evidence type="ECO:0000256" key="4">
    <source>
        <dbReference type="ARBA" id="ARBA00022528"/>
    </source>
</evidence>
<name>A0AAN9JB51_CLITE</name>
<dbReference type="AlphaFoldDB" id="A0AAN9JB51"/>
<comment type="subcellular location">
    <subcellularLocation>
        <location evidence="2">Membrane</location>
    </subcellularLocation>
    <subcellularLocation>
        <location evidence="1">Plastid</location>
        <location evidence="1">Chloroplast</location>
    </subcellularLocation>
</comment>
<organism evidence="8 9">
    <name type="scientific">Clitoria ternatea</name>
    <name type="common">Butterfly pea</name>
    <dbReference type="NCBI Taxonomy" id="43366"/>
    <lineage>
        <taxon>Eukaryota</taxon>
        <taxon>Viridiplantae</taxon>
        <taxon>Streptophyta</taxon>
        <taxon>Embryophyta</taxon>
        <taxon>Tracheophyta</taxon>
        <taxon>Spermatophyta</taxon>
        <taxon>Magnoliopsida</taxon>
        <taxon>eudicotyledons</taxon>
        <taxon>Gunneridae</taxon>
        <taxon>Pentapetalae</taxon>
        <taxon>rosids</taxon>
        <taxon>fabids</taxon>
        <taxon>Fabales</taxon>
        <taxon>Fabaceae</taxon>
        <taxon>Papilionoideae</taxon>
        <taxon>50 kb inversion clade</taxon>
        <taxon>NPAAA clade</taxon>
        <taxon>indigoferoid/millettioid clade</taxon>
        <taxon>Phaseoleae</taxon>
        <taxon>Clitoria</taxon>
    </lineage>
</organism>
<protein>
    <submittedName>
        <fullName evidence="8">Uncharacterized protein</fullName>
    </submittedName>
</protein>
<evidence type="ECO:0000256" key="7">
    <source>
        <dbReference type="ARBA" id="ARBA00023136"/>
    </source>
</evidence>
<dbReference type="GO" id="GO:0046481">
    <property type="term" value="F:digalactosyldiacylglycerol synthase activity"/>
    <property type="evidence" value="ECO:0007669"/>
    <property type="project" value="InterPro"/>
</dbReference>
<keyword evidence="5" id="KW-0934">Plastid</keyword>
<proteinExistence type="inferred from homology"/>
<dbReference type="GO" id="GO:0009707">
    <property type="term" value="C:chloroplast outer membrane"/>
    <property type="evidence" value="ECO:0007669"/>
    <property type="project" value="TreeGrafter"/>
</dbReference>
<keyword evidence="6" id="KW-0808">Transferase</keyword>
<reference evidence="8 9" key="1">
    <citation type="submission" date="2024-01" db="EMBL/GenBank/DDBJ databases">
        <title>The genomes of 5 underutilized Papilionoideae crops provide insights into root nodulation and disease resistance.</title>
        <authorList>
            <person name="Yuan L."/>
        </authorList>
    </citation>
    <scope>NUCLEOTIDE SEQUENCE [LARGE SCALE GENOMIC DNA]</scope>
    <source>
        <strain evidence="8">LY-2023</strain>
        <tissue evidence="8">Leaf</tissue>
    </source>
</reference>
<evidence type="ECO:0000256" key="5">
    <source>
        <dbReference type="ARBA" id="ARBA00022640"/>
    </source>
</evidence>
<keyword evidence="4" id="KW-0150">Chloroplast</keyword>
<keyword evidence="9" id="KW-1185">Reference proteome</keyword>
<gene>
    <name evidence="8" type="ORF">RJT34_17919</name>
</gene>
<evidence type="ECO:0000256" key="6">
    <source>
        <dbReference type="ARBA" id="ARBA00022679"/>
    </source>
</evidence>
<dbReference type="EMBL" id="JAYKXN010000004">
    <property type="protein sequence ID" value="KAK7295016.1"/>
    <property type="molecule type" value="Genomic_DNA"/>
</dbReference>
<dbReference type="PANTHER" id="PTHR46132">
    <property type="entry name" value="DIGALACTOSYLDIACYLGLYCEROL SYNTHASE 2, CHLOROPLASTIC"/>
    <property type="match status" value="1"/>
</dbReference>
<sequence length="168" mass="18851">MHAKKAFGGFLPFLSPEARLFIFVLSSFSVSGSPASSSFTISLFCISSWFDPGLAFHPCSVFHLPLQLRFIIIKLIINSLRLARKRGQNGEKAFTKGAYFIGKMIWTKGYKEPFQHLRNHQKELSGLEIDLFGTGEDSDEVQKAAKKLEQLTVRVHPACDHADALIHE</sequence>
<evidence type="ECO:0000256" key="2">
    <source>
        <dbReference type="ARBA" id="ARBA00004370"/>
    </source>
</evidence>
<dbReference type="GO" id="GO:0019375">
    <property type="term" value="P:galactolipid biosynthetic process"/>
    <property type="evidence" value="ECO:0007669"/>
    <property type="project" value="TreeGrafter"/>
</dbReference>
<evidence type="ECO:0000313" key="8">
    <source>
        <dbReference type="EMBL" id="KAK7295016.1"/>
    </source>
</evidence>
<evidence type="ECO:0000313" key="9">
    <source>
        <dbReference type="Proteomes" id="UP001359559"/>
    </source>
</evidence>
<evidence type="ECO:0000256" key="3">
    <source>
        <dbReference type="ARBA" id="ARBA00009481"/>
    </source>
</evidence>
<comment type="caution">
    <text evidence="8">The sequence shown here is derived from an EMBL/GenBank/DDBJ whole genome shotgun (WGS) entry which is preliminary data.</text>
</comment>
<dbReference type="Proteomes" id="UP001359559">
    <property type="component" value="Unassembled WGS sequence"/>
</dbReference>
<dbReference type="InterPro" id="IPR044525">
    <property type="entry name" value="DGDG1/2"/>
</dbReference>
<evidence type="ECO:0000256" key="1">
    <source>
        <dbReference type="ARBA" id="ARBA00004229"/>
    </source>
</evidence>
<comment type="similarity">
    <text evidence="3">Belongs to the glycosyltransferase group 1 family. Glycosyltransferase 4 subfamily.</text>
</comment>